<keyword evidence="3" id="KW-1185">Reference proteome</keyword>
<comment type="caution">
    <text evidence="2">The sequence shown here is derived from an EMBL/GenBank/DDBJ whole genome shotgun (WGS) entry which is preliminary data.</text>
</comment>
<organism evidence="2 3">
    <name type="scientific">Paratissierella segnis</name>
    <dbReference type="NCBI Taxonomy" id="2763679"/>
    <lineage>
        <taxon>Bacteria</taxon>
        <taxon>Bacillati</taxon>
        <taxon>Bacillota</taxon>
        <taxon>Tissierellia</taxon>
        <taxon>Tissierellales</taxon>
        <taxon>Tissierellaceae</taxon>
        <taxon>Paratissierella</taxon>
    </lineage>
</organism>
<name>A0A926EVA5_9FIRM</name>
<dbReference type="RefSeq" id="WP_262428683.1">
    <property type="nucleotide sequence ID" value="NZ_JACRTG010000008.1"/>
</dbReference>
<keyword evidence="1" id="KW-0472">Membrane</keyword>
<sequence length="83" mass="9215">MEKNIRISFCILGSFILAFLNHGIFERSRLGLFPGGYGSHVLGVIIVNLANIVSLVGFLLIIVFSVILIINNIDFSKIHDKKD</sequence>
<evidence type="ECO:0000313" key="3">
    <source>
        <dbReference type="Proteomes" id="UP000601171"/>
    </source>
</evidence>
<proteinExistence type="predicted"/>
<protein>
    <submittedName>
        <fullName evidence="2">Uncharacterized protein</fullName>
    </submittedName>
</protein>
<reference evidence="2" key="1">
    <citation type="submission" date="2020-08" db="EMBL/GenBank/DDBJ databases">
        <title>Genome public.</title>
        <authorList>
            <person name="Liu C."/>
            <person name="Sun Q."/>
        </authorList>
    </citation>
    <scope>NUCLEOTIDE SEQUENCE</scope>
    <source>
        <strain evidence="2">BX21</strain>
    </source>
</reference>
<feature type="transmembrane region" description="Helical" evidence="1">
    <location>
        <begin position="45"/>
        <end position="70"/>
    </location>
</feature>
<dbReference type="EMBL" id="JACRTG010000008">
    <property type="protein sequence ID" value="MBC8587212.1"/>
    <property type="molecule type" value="Genomic_DNA"/>
</dbReference>
<feature type="transmembrane region" description="Helical" evidence="1">
    <location>
        <begin position="7"/>
        <end position="25"/>
    </location>
</feature>
<keyword evidence="1" id="KW-0812">Transmembrane</keyword>
<evidence type="ECO:0000256" key="1">
    <source>
        <dbReference type="SAM" id="Phobius"/>
    </source>
</evidence>
<dbReference type="AlphaFoldDB" id="A0A926EVA5"/>
<gene>
    <name evidence="2" type="ORF">H8707_03010</name>
</gene>
<accession>A0A926EVA5</accession>
<dbReference type="Proteomes" id="UP000601171">
    <property type="component" value="Unassembled WGS sequence"/>
</dbReference>
<evidence type="ECO:0000313" key="2">
    <source>
        <dbReference type="EMBL" id="MBC8587212.1"/>
    </source>
</evidence>
<keyword evidence="1" id="KW-1133">Transmembrane helix</keyword>